<dbReference type="Proteomes" id="UP000528824">
    <property type="component" value="Unassembled WGS sequence"/>
</dbReference>
<evidence type="ECO:0000313" key="2">
    <source>
        <dbReference type="Proteomes" id="UP000528824"/>
    </source>
</evidence>
<protein>
    <submittedName>
        <fullName evidence="1">Uncharacterized protein</fullName>
    </submittedName>
</protein>
<dbReference type="InterPro" id="IPR056919">
    <property type="entry name" value="Phage_TAC_18"/>
</dbReference>
<dbReference type="AlphaFoldDB" id="A0A7W8XF48"/>
<dbReference type="EMBL" id="JACHBC010000004">
    <property type="protein sequence ID" value="MBB5560658.1"/>
    <property type="molecule type" value="Genomic_DNA"/>
</dbReference>
<organism evidence="1 2">
    <name type="scientific">Rhizobium lentis</name>
    <dbReference type="NCBI Taxonomy" id="1138194"/>
    <lineage>
        <taxon>Bacteria</taxon>
        <taxon>Pseudomonadati</taxon>
        <taxon>Pseudomonadota</taxon>
        <taxon>Alphaproteobacteria</taxon>
        <taxon>Hyphomicrobiales</taxon>
        <taxon>Rhizobiaceae</taxon>
        <taxon>Rhizobium/Agrobacterium group</taxon>
        <taxon>Rhizobium</taxon>
    </lineage>
</organism>
<reference evidence="1 2" key="1">
    <citation type="submission" date="2020-08" db="EMBL/GenBank/DDBJ databases">
        <title>Genomic Encyclopedia of Type Strains, Phase IV (KMG-V): Genome sequencing to study the core and pangenomes of soil and plant-associated prokaryotes.</title>
        <authorList>
            <person name="Whitman W."/>
        </authorList>
    </citation>
    <scope>NUCLEOTIDE SEQUENCE [LARGE SCALE GENOMIC DNA]</scope>
    <source>
        <strain evidence="1 2">SEMIA 4034</strain>
    </source>
</reference>
<keyword evidence="2" id="KW-1185">Reference proteome</keyword>
<gene>
    <name evidence="1" type="ORF">GGI59_002320</name>
</gene>
<dbReference type="RefSeq" id="WP_183916037.1">
    <property type="nucleotide sequence ID" value="NZ_JACHBB010000004.1"/>
</dbReference>
<proteinExistence type="predicted"/>
<sequence length="115" mass="13613">MLEWLEELFEQEPDQEWLRPRQSPAEQDFEPQAWHAMYFEAFDALQYDRFFGAMGGEGPIYYSALSQYARDHGISGDRLKRFHTFMNAIDGEWLKIQRECAEAAEAERKSKDAQR</sequence>
<evidence type="ECO:0000313" key="1">
    <source>
        <dbReference type="EMBL" id="MBB5560658.1"/>
    </source>
</evidence>
<dbReference type="Pfam" id="PF23812">
    <property type="entry name" value="Phage_TAC_18"/>
    <property type="match status" value="1"/>
</dbReference>
<accession>A0A7W8XF48</accession>
<comment type="caution">
    <text evidence="1">The sequence shown here is derived from an EMBL/GenBank/DDBJ whole genome shotgun (WGS) entry which is preliminary data.</text>
</comment>
<name>A0A7W8XF48_9HYPH</name>